<keyword evidence="3" id="KW-0479">Metal-binding</keyword>
<dbReference type="GO" id="GO:0008270">
    <property type="term" value="F:zinc ion binding"/>
    <property type="evidence" value="ECO:0007669"/>
    <property type="project" value="InterPro"/>
</dbReference>
<keyword evidence="3" id="KW-0560">Oxidoreductase</keyword>
<organism evidence="5 6">
    <name type="scientific">Acetobacter aceti</name>
    <dbReference type="NCBI Taxonomy" id="435"/>
    <lineage>
        <taxon>Bacteria</taxon>
        <taxon>Pseudomonadati</taxon>
        <taxon>Pseudomonadota</taxon>
        <taxon>Alphaproteobacteria</taxon>
        <taxon>Acetobacterales</taxon>
        <taxon>Acetobacteraceae</taxon>
        <taxon>Acetobacter</taxon>
        <taxon>Acetobacter subgen. Acetobacter</taxon>
    </lineage>
</organism>
<dbReference type="GO" id="GO:0016491">
    <property type="term" value="F:oxidoreductase activity"/>
    <property type="evidence" value="ECO:0007669"/>
    <property type="project" value="UniProtKB-KW"/>
</dbReference>
<dbReference type="InterPro" id="IPR036291">
    <property type="entry name" value="NAD(P)-bd_dom_sf"/>
</dbReference>
<dbReference type="InterPro" id="IPR020843">
    <property type="entry name" value="ER"/>
</dbReference>
<evidence type="ECO:0000259" key="4">
    <source>
        <dbReference type="SMART" id="SM00829"/>
    </source>
</evidence>
<dbReference type="STRING" id="435.A0U92_05495"/>
<evidence type="ECO:0000256" key="1">
    <source>
        <dbReference type="ARBA" id="ARBA00010371"/>
    </source>
</evidence>
<keyword evidence="6" id="KW-1185">Reference proteome</keyword>
<dbReference type="RefSeq" id="WP_077812360.1">
    <property type="nucleotide sequence ID" value="NZ_CP014692.1"/>
</dbReference>
<comment type="similarity">
    <text evidence="1 3">Belongs to the zinc-containing alcohol dehydrogenase family. Quinone oxidoreductase subfamily.</text>
</comment>
<dbReference type="InterPro" id="IPR013149">
    <property type="entry name" value="ADH-like_C"/>
</dbReference>
<gene>
    <name evidence="5" type="ORF">A0U92_05495</name>
</gene>
<evidence type="ECO:0000313" key="6">
    <source>
        <dbReference type="Proteomes" id="UP000188937"/>
    </source>
</evidence>
<dbReference type="SUPFAM" id="SSF50129">
    <property type="entry name" value="GroES-like"/>
    <property type="match status" value="1"/>
</dbReference>
<reference evidence="5 6" key="1">
    <citation type="submission" date="2016-03" db="EMBL/GenBank/DDBJ databases">
        <title>Acetic acid bacteria sequencing.</title>
        <authorList>
            <person name="Brandt J."/>
            <person name="Jakob F."/>
            <person name="Vogel R.F."/>
        </authorList>
    </citation>
    <scope>NUCLEOTIDE SEQUENCE [LARGE SCALE GENOMIC DNA]</scope>
    <source>
        <strain evidence="5 6">TMW2.1153</strain>
    </source>
</reference>
<proteinExistence type="inferred from homology"/>
<evidence type="ECO:0000256" key="2">
    <source>
        <dbReference type="ARBA" id="ARBA00022857"/>
    </source>
</evidence>
<dbReference type="PANTHER" id="PTHR44154:SF1">
    <property type="entry name" value="QUINONE OXIDOREDUCTASE"/>
    <property type="match status" value="1"/>
</dbReference>
<dbReference type="OrthoDB" id="9785812at2"/>
<dbReference type="Gene3D" id="3.40.50.720">
    <property type="entry name" value="NAD(P)-binding Rossmann-like Domain"/>
    <property type="match status" value="1"/>
</dbReference>
<accession>A0A1U9KF02</accession>
<name>A0A1U9KF02_ACEAC</name>
<dbReference type="NCBIfam" id="TIGR02817">
    <property type="entry name" value="adh_fam_1"/>
    <property type="match status" value="1"/>
</dbReference>
<keyword evidence="3" id="KW-0862">Zinc</keyword>
<dbReference type="Proteomes" id="UP000188937">
    <property type="component" value="Chromosome"/>
</dbReference>
<dbReference type="InterPro" id="IPR013154">
    <property type="entry name" value="ADH-like_N"/>
</dbReference>
<protein>
    <recommendedName>
        <fullName evidence="3">Zinc-type alcohol dehydrogenase-like protein</fullName>
    </recommendedName>
</protein>
<feature type="domain" description="Enoyl reductase (ER)" evidence="4">
    <location>
        <begin position="11"/>
        <end position="335"/>
    </location>
</feature>
<sequence>MRAVGYQKSLPVTDENALVDIELPDPVATGHDILVEVKAVSVNPIDTKVRMRAEPPPGEWKVLGWDAAGIVRAVGPEVKRFRPGDEVWYAGAVTRPGCNSQLHLVDERIAGKKPRSLSWVEAAAMPLTAVTAWEMLFDRLDITRPIPGVPQALLIIGAGGGVGSMAVQLARRPGNVTVIGTASRPETADWAKSLGAEYVLDHSRPLAPQTEALGLLGGPGYVFSITQTDKHFTDVVKLIAPQGRFGLIDDPSSLDIMPFKAKSVSTHWELMFTRSTFQTADMIRQAEILEEVSNLVDAGVLKTTLSDVAGPINAANLRRAHALLESGTARGKIVLEGFGE</sequence>
<dbReference type="InterPro" id="IPR014182">
    <property type="entry name" value="ADH_Zn_typ-1"/>
</dbReference>
<dbReference type="Pfam" id="PF00107">
    <property type="entry name" value="ADH_zinc_N"/>
    <property type="match status" value="1"/>
</dbReference>
<dbReference type="CDD" id="cd08252">
    <property type="entry name" value="AL_MDR"/>
    <property type="match status" value="1"/>
</dbReference>
<dbReference type="eggNOG" id="COG0604">
    <property type="taxonomic scope" value="Bacteria"/>
</dbReference>
<dbReference type="SUPFAM" id="SSF51735">
    <property type="entry name" value="NAD(P)-binding Rossmann-fold domains"/>
    <property type="match status" value="1"/>
</dbReference>
<dbReference type="Pfam" id="PF08240">
    <property type="entry name" value="ADH_N"/>
    <property type="match status" value="1"/>
</dbReference>
<dbReference type="PANTHER" id="PTHR44154">
    <property type="entry name" value="QUINONE OXIDOREDUCTASE"/>
    <property type="match status" value="1"/>
</dbReference>
<dbReference type="Gene3D" id="3.90.180.10">
    <property type="entry name" value="Medium-chain alcohol dehydrogenases, catalytic domain"/>
    <property type="match status" value="1"/>
</dbReference>
<dbReference type="SMART" id="SM00829">
    <property type="entry name" value="PKS_ER"/>
    <property type="match status" value="1"/>
</dbReference>
<dbReference type="EMBL" id="CP014692">
    <property type="protein sequence ID" value="AQS84318.1"/>
    <property type="molecule type" value="Genomic_DNA"/>
</dbReference>
<dbReference type="AlphaFoldDB" id="A0A1U9KF02"/>
<keyword evidence="2" id="KW-0521">NADP</keyword>
<dbReference type="InterPro" id="IPR011032">
    <property type="entry name" value="GroES-like_sf"/>
</dbReference>
<evidence type="ECO:0000313" key="5">
    <source>
        <dbReference type="EMBL" id="AQS84318.1"/>
    </source>
</evidence>
<dbReference type="KEGG" id="aace:A0U92_05495"/>
<evidence type="ECO:0000256" key="3">
    <source>
        <dbReference type="RuleBase" id="RU364000"/>
    </source>
</evidence>
<dbReference type="InterPro" id="IPR051603">
    <property type="entry name" value="Zinc-ADH_QOR/CCCR"/>
</dbReference>